<feature type="compositionally biased region" description="Polar residues" evidence="1">
    <location>
        <begin position="231"/>
        <end position="242"/>
    </location>
</feature>
<evidence type="ECO:0000313" key="2">
    <source>
        <dbReference type="EMBL" id="JAD63067.1"/>
    </source>
</evidence>
<feature type="region of interest" description="Disordered" evidence="1">
    <location>
        <begin position="400"/>
        <end position="426"/>
    </location>
</feature>
<dbReference type="AlphaFoldDB" id="A0A0A9BUZ0"/>
<dbReference type="PANTHER" id="PTHR34792:SF1">
    <property type="entry name" value="OS02G0121500 PROTEIN"/>
    <property type="match status" value="1"/>
</dbReference>
<reference evidence="2" key="2">
    <citation type="journal article" date="2015" name="Data Brief">
        <title>Shoot transcriptome of the giant reed, Arundo donax.</title>
        <authorList>
            <person name="Barrero R.A."/>
            <person name="Guerrero F.D."/>
            <person name="Moolhuijzen P."/>
            <person name="Goolsby J.A."/>
            <person name="Tidwell J."/>
            <person name="Bellgard S.E."/>
            <person name="Bellgard M.I."/>
        </authorList>
    </citation>
    <scope>NUCLEOTIDE SEQUENCE</scope>
    <source>
        <tissue evidence="2">Shoot tissue taken approximately 20 cm above the soil surface</tissue>
    </source>
</reference>
<sequence length="617" mass="67731">MRIADCNRNESEGGDHKPVLRKKLKAKTLKWRSSNSDMNGKVDGGGSDEVSDTVLCSLTTASFSSLISRKRMRTRGKVAEHCEAVDPPVPRKLRSAINKRVGRFVSASSRHVKKKRHLSAISAQISFVGQETRFSQNPLFTEEEEVIADALLSLSQISSICELSADKAITDSSNIDVASTSHSDGATKKGGEIIVLPNDANELPNQGASRDKPVGQTGSVPHTNPVPGATVQPNHINPPLTENDQIQDLSLGIVTNLPSPSKDSCKNSMRKQLKVQFGDSQSYPAQKSEAPLLLVNSDDSDSAVRERERTKNNSAQEIVPLVQTPLPCTPDGYLIRPSSSKLAAHTNTISETFEITASGNHDKLPLVKSVSPTKVWKRSITHVYVSHVIQMHLNNEKASQNQVKPEERPHIHASRSPNGSTLRKNNGQDETFYAVHFDVRLPVQTSAAGICDMNAGRLKIVTGNFLNLPTSTALPGARHVQYLHPQISPRTAMPYPFPHLPYSRGNLAPAAALQQMPQYMCNPGYAPRPSALPSSSAMMKLQQFISTQQQQQQMMWQFHVPQYQARPEATAPQAAWHNMSSLRPMSKLSPPAMPPQMELFCAPYQGGSRQPQQLRLM</sequence>
<feature type="compositionally biased region" description="Polar residues" evidence="1">
    <location>
        <begin position="415"/>
        <end position="426"/>
    </location>
</feature>
<protein>
    <submittedName>
        <fullName evidence="2">Uncharacterized protein</fullName>
    </submittedName>
</protein>
<dbReference type="PANTHER" id="PTHR34792">
    <property type="entry name" value="OS02G0121500 PROTEIN"/>
    <property type="match status" value="1"/>
</dbReference>
<dbReference type="InterPro" id="IPR040305">
    <property type="entry name" value="At1g75730-like"/>
</dbReference>
<organism evidence="2">
    <name type="scientific">Arundo donax</name>
    <name type="common">Giant reed</name>
    <name type="synonym">Donax arundinaceus</name>
    <dbReference type="NCBI Taxonomy" id="35708"/>
    <lineage>
        <taxon>Eukaryota</taxon>
        <taxon>Viridiplantae</taxon>
        <taxon>Streptophyta</taxon>
        <taxon>Embryophyta</taxon>
        <taxon>Tracheophyta</taxon>
        <taxon>Spermatophyta</taxon>
        <taxon>Magnoliopsida</taxon>
        <taxon>Liliopsida</taxon>
        <taxon>Poales</taxon>
        <taxon>Poaceae</taxon>
        <taxon>PACMAD clade</taxon>
        <taxon>Arundinoideae</taxon>
        <taxon>Arundineae</taxon>
        <taxon>Arundo</taxon>
    </lineage>
</organism>
<accession>A0A0A9BUZ0</accession>
<evidence type="ECO:0000256" key="1">
    <source>
        <dbReference type="SAM" id="MobiDB-lite"/>
    </source>
</evidence>
<dbReference type="EMBL" id="GBRH01234828">
    <property type="protein sequence ID" value="JAD63067.1"/>
    <property type="molecule type" value="Transcribed_RNA"/>
</dbReference>
<feature type="region of interest" description="Disordered" evidence="1">
    <location>
        <begin position="199"/>
        <end position="242"/>
    </location>
</feature>
<proteinExistence type="predicted"/>
<reference evidence="2" key="1">
    <citation type="submission" date="2014-09" db="EMBL/GenBank/DDBJ databases">
        <authorList>
            <person name="Magalhaes I.L.F."/>
            <person name="Oliveira U."/>
            <person name="Santos F.R."/>
            <person name="Vidigal T.H.D.A."/>
            <person name="Brescovit A.D."/>
            <person name="Santos A.J."/>
        </authorList>
    </citation>
    <scope>NUCLEOTIDE SEQUENCE</scope>
    <source>
        <tissue evidence="2">Shoot tissue taken approximately 20 cm above the soil surface</tissue>
    </source>
</reference>
<name>A0A0A9BUZ0_ARUDO</name>